<organism evidence="2 3">
    <name type="scientific">Fadolivirus FV1/VV64</name>
    <dbReference type="NCBI Taxonomy" id="3070911"/>
    <lineage>
        <taxon>Viruses</taxon>
        <taxon>Varidnaviria</taxon>
        <taxon>Bamfordvirae</taxon>
        <taxon>Nucleocytoviricota</taxon>
        <taxon>Megaviricetes</taxon>
        <taxon>Imitervirales</taxon>
        <taxon>Mimiviridae</taxon>
        <taxon>Klosneuvirinae</taxon>
        <taxon>Fadolivirus</taxon>
        <taxon>Fadolivirus algeromassiliense</taxon>
    </lineage>
</organism>
<proteinExistence type="predicted"/>
<evidence type="ECO:0000313" key="2">
    <source>
        <dbReference type="EMBL" id="QKF94054.1"/>
    </source>
</evidence>
<dbReference type="Gene3D" id="3.10.470.10">
    <property type="entry name" value="Chromosomal protein MC1"/>
    <property type="match status" value="1"/>
</dbReference>
<accession>A0A7D3UVH8</accession>
<gene>
    <name evidence="2" type="ORF">Fadolivirus_1_596</name>
</gene>
<dbReference type="SUPFAM" id="SSF102875">
    <property type="entry name" value="Chromosomal protein MC1"/>
    <property type="match status" value="1"/>
</dbReference>
<evidence type="ECO:0000313" key="3">
    <source>
        <dbReference type="Proteomes" id="UP001162001"/>
    </source>
</evidence>
<feature type="compositionally biased region" description="Low complexity" evidence="1">
    <location>
        <begin position="21"/>
        <end position="40"/>
    </location>
</feature>
<feature type="region of interest" description="Disordered" evidence="1">
    <location>
        <begin position="1"/>
        <end position="114"/>
    </location>
</feature>
<evidence type="ECO:0008006" key="4">
    <source>
        <dbReference type="Google" id="ProtNLM"/>
    </source>
</evidence>
<dbReference type="GO" id="GO:0042262">
    <property type="term" value="P:DNA protection"/>
    <property type="evidence" value="ECO:0007669"/>
    <property type="project" value="InterPro"/>
</dbReference>
<sequence length="222" mass="23153">MSTKQANSGKKASKKETKSEQPAPVVAQAPVPAPVAQPQQGGDVKQAKKAAPSKKAAAPSKKAAAPAKKAVAKSGGAKKAAPAKKAVPAKKAAAPAKKAAAPANNVPQEEDDSRTRYFKVIVDGGEAHGRFSGSKPKQAANKALTSILKSREQSGGGVTGEIKFSIVECTRGSKHKQYNYIGKRVKLDKPMKVKIGSGSNAKEIEYKFNNRVMKDKAAVVQA</sequence>
<dbReference type="EMBL" id="MT418680">
    <property type="protein sequence ID" value="QKF94054.1"/>
    <property type="molecule type" value="Genomic_DNA"/>
</dbReference>
<protein>
    <recommendedName>
        <fullName evidence="4">Chromosomal protein MC1 domain-containing protein</fullName>
    </recommendedName>
</protein>
<name>A0A7D3UVH8_9VIRU</name>
<feature type="compositionally biased region" description="Low complexity" evidence="1">
    <location>
        <begin position="53"/>
        <end position="103"/>
    </location>
</feature>
<keyword evidence="3" id="KW-1185">Reference proteome</keyword>
<dbReference type="Proteomes" id="UP001162001">
    <property type="component" value="Segment"/>
</dbReference>
<reference evidence="2 3" key="1">
    <citation type="submission" date="2020-04" db="EMBL/GenBank/DDBJ databases">
        <title>Advantages and limits of metagenomic assembly and binning of a giant virus.</title>
        <authorList>
            <person name="Schulz F."/>
            <person name="Andreani J."/>
            <person name="Francis R."/>
            <person name="Boudjemaa H."/>
            <person name="Bou Khalil J.Y."/>
            <person name="Lee J."/>
            <person name="La Scola B."/>
            <person name="Woyke T."/>
        </authorList>
    </citation>
    <scope>NUCLEOTIDE SEQUENCE [LARGE SCALE GENOMIC DNA]</scope>
    <source>
        <strain evidence="2 3">FV1/VV64</strain>
    </source>
</reference>
<feature type="compositionally biased region" description="Polar residues" evidence="1">
    <location>
        <begin position="1"/>
        <end position="10"/>
    </location>
</feature>
<evidence type="ECO:0000256" key="1">
    <source>
        <dbReference type="SAM" id="MobiDB-lite"/>
    </source>
</evidence>
<dbReference type="InterPro" id="IPR036620">
    <property type="entry name" value="MC1_sf"/>
</dbReference>